<keyword evidence="1" id="KW-0456">Lyase</keyword>
<dbReference type="NCBIfam" id="TIGR04070">
    <property type="entry name" value="photo_TT_lyase"/>
    <property type="match status" value="1"/>
</dbReference>
<reference evidence="1" key="2">
    <citation type="submission" date="2024-06" db="EMBL/GenBank/DDBJ databases">
        <authorList>
            <person name="Petrova K.O."/>
            <person name="Toshchakov S.V."/>
            <person name="Boltjanskaja Y.V."/>
            <person name="Kevbrin V."/>
        </authorList>
    </citation>
    <scope>NUCLEOTIDE SEQUENCE</scope>
    <source>
        <strain evidence="1">Z-910T</strain>
    </source>
</reference>
<dbReference type="EMBL" id="CP158367">
    <property type="protein sequence ID" value="XBX73877.1"/>
    <property type="molecule type" value="Genomic_DNA"/>
</dbReference>
<dbReference type="GO" id="GO:0042601">
    <property type="term" value="C:endospore-forming forespore"/>
    <property type="evidence" value="ECO:0007669"/>
    <property type="project" value="TreeGrafter"/>
</dbReference>
<dbReference type="CDD" id="cd01335">
    <property type="entry name" value="Radical_SAM"/>
    <property type="match status" value="1"/>
</dbReference>
<dbReference type="InterPro" id="IPR023897">
    <property type="entry name" value="SPL_firmicutes"/>
</dbReference>
<dbReference type="RefSeq" id="WP_350342639.1">
    <property type="nucleotide sequence ID" value="NZ_CP158367.1"/>
</dbReference>
<dbReference type="InterPro" id="IPR049539">
    <property type="entry name" value="SPL"/>
</dbReference>
<dbReference type="PANTHER" id="PTHR37822">
    <property type="entry name" value="SPORE PHOTOPRODUCT LYASE-RELATED"/>
    <property type="match status" value="1"/>
</dbReference>
<dbReference type="AlphaFoldDB" id="A0AAU7VIK7"/>
<dbReference type="GO" id="GO:0051539">
    <property type="term" value="F:4 iron, 4 sulfur cluster binding"/>
    <property type="evidence" value="ECO:0007669"/>
    <property type="project" value="TreeGrafter"/>
</dbReference>
<organism evidence="1">
    <name type="scientific">Proteinivorax tanatarense</name>
    <dbReference type="NCBI Taxonomy" id="1260629"/>
    <lineage>
        <taxon>Bacteria</taxon>
        <taxon>Bacillati</taxon>
        <taxon>Bacillota</taxon>
        <taxon>Clostridia</taxon>
        <taxon>Eubacteriales</taxon>
        <taxon>Proteinivoracaceae</taxon>
        <taxon>Proteinivorax</taxon>
    </lineage>
</organism>
<evidence type="ECO:0000313" key="1">
    <source>
        <dbReference type="EMBL" id="XBX73877.1"/>
    </source>
</evidence>
<dbReference type="Gene3D" id="3.40.50.12110">
    <property type="match status" value="1"/>
</dbReference>
<reference evidence="1" key="1">
    <citation type="journal article" date="2013" name="Extremophiles">
        <title>Proteinivorax tanatarense gen. nov., sp. nov., an anaerobic, haloalkaliphilic, proteolytic bacterium isolated from a decaying algal bloom, and proposal of Proteinivoraceae fam. nov.</title>
        <authorList>
            <person name="Kevbrin V."/>
            <person name="Boltyanskaya Y."/>
            <person name="Zhilina T."/>
            <person name="Kolganova T."/>
            <person name="Lavrentjeva E."/>
            <person name="Kuznetsov B."/>
        </authorList>
    </citation>
    <scope>NUCLEOTIDE SEQUENCE</scope>
    <source>
        <strain evidence="1">Z-910T</strain>
    </source>
</reference>
<gene>
    <name evidence="1" type="primary">splB</name>
    <name evidence="1" type="ORF">PRVXT_001889</name>
</gene>
<accession>A0AAU7VIK7</accession>
<dbReference type="SFLD" id="SFLDF00412">
    <property type="entry name" value="spore_photoproduct_lyase_2"/>
    <property type="match status" value="1"/>
</dbReference>
<proteinExistence type="predicted"/>
<dbReference type="Pfam" id="PF20903">
    <property type="entry name" value="SPL"/>
    <property type="match status" value="1"/>
</dbReference>
<dbReference type="GO" id="GO:1904047">
    <property type="term" value="F:S-adenosyl-L-methionine binding"/>
    <property type="evidence" value="ECO:0007669"/>
    <property type="project" value="InterPro"/>
</dbReference>
<sequence length="336" mass="39116">MYKPSRAFFHKESLDYEKGKKIYNKLRDEGIEIDVLKSNRVTNIPGATPSEAYSEAKRTLVVAVRKTTNFQTCKPSAHYQLPLVTSCPGLCQYCYLQTTLGKKPYIRVYVNTEEILTKAKKYMDVKKEEDIIFEGAATSDPLPVEKYTNNLADAIEFFGKQQNGKFRFVTKFAEVESLLNINHNGNTEFRFSLNTEKIISQYEHKTASAQQRIEAAKKVSKSGYPMGFLIAPIFIYPNWKDEYLELLKNLEQKIYDVPNLTFELIAHRFTQRAKDNILEVFPKSTLPLKEQERKLKYGQFGYTKYVYHKEQYNEIETFFRDNITALFPKAKILYIV</sequence>
<dbReference type="PANTHER" id="PTHR37822:SF2">
    <property type="entry name" value="SPORE PHOTOPRODUCT LYASE"/>
    <property type="match status" value="1"/>
</dbReference>
<dbReference type="InterPro" id="IPR034559">
    <property type="entry name" value="SPL_Clostridia"/>
</dbReference>
<dbReference type="InterPro" id="IPR007197">
    <property type="entry name" value="rSAM"/>
</dbReference>
<dbReference type="SFLD" id="SFLDS00029">
    <property type="entry name" value="Radical_SAM"/>
    <property type="match status" value="1"/>
</dbReference>
<dbReference type="EC" id="4.1.99.14" evidence="1"/>
<dbReference type="Gene3D" id="3.80.30.30">
    <property type="match status" value="1"/>
</dbReference>
<dbReference type="SFLD" id="SFLDG01079">
    <property type="entry name" value="spore_photoproduct_lyase_like"/>
    <property type="match status" value="1"/>
</dbReference>
<protein>
    <submittedName>
        <fullName evidence="1">Spore photoproduct lyase</fullName>
        <ecNumber evidence="1">4.1.99.14</ecNumber>
    </submittedName>
</protein>
<name>A0AAU7VIK7_9FIRM</name>
<dbReference type="GO" id="GO:0003913">
    <property type="term" value="F:DNA photolyase activity"/>
    <property type="evidence" value="ECO:0007669"/>
    <property type="project" value="InterPro"/>
</dbReference>